<accession>A0A4R5C7K7</accession>
<evidence type="ECO:0000256" key="4">
    <source>
        <dbReference type="RuleBase" id="RU361169"/>
    </source>
</evidence>
<evidence type="ECO:0000256" key="3">
    <source>
        <dbReference type="ARBA" id="ARBA00023295"/>
    </source>
</evidence>
<dbReference type="Proteomes" id="UP000295479">
    <property type="component" value="Unassembled WGS sequence"/>
</dbReference>
<organism evidence="6 7">
    <name type="scientific">Flavobacterium cellulosilyticum</name>
    <dbReference type="NCBI Taxonomy" id="2541731"/>
    <lineage>
        <taxon>Bacteria</taxon>
        <taxon>Pseudomonadati</taxon>
        <taxon>Bacteroidota</taxon>
        <taxon>Flavobacteriia</taxon>
        <taxon>Flavobacteriales</taxon>
        <taxon>Flavobacteriaceae</taxon>
        <taxon>Flavobacterium</taxon>
    </lineage>
</organism>
<keyword evidence="2 4" id="KW-0378">Hydrolase</keyword>
<dbReference type="SUPFAM" id="SSF51126">
    <property type="entry name" value="Pectin lyase-like"/>
    <property type="match status" value="1"/>
</dbReference>
<dbReference type="InterPro" id="IPR000743">
    <property type="entry name" value="Glyco_hydro_28"/>
</dbReference>
<dbReference type="GO" id="GO:0004650">
    <property type="term" value="F:polygalacturonase activity"/>
    <property type="evidence" value="ECO:0007669"/>
    <property type="project" value="InterPro"/>
</dbReference>
<proteinExistence type="inferred from homology"/>
<dbReference type="InterPro" id="IPR051801">
    <property type="entry name" value="GH28_Enzymes"/>
</dbReference>
<protein>
    <recommendedName>
        <fullName evidence="5">Rhamnogalacturonase A/B/Epimerase-like pectate lyase domain-containing protein</fullName>
    </recommendedName>
</protein>
<evidence type="ECO:0000259" key="5">
    <source>
        <dbReference type="Pfam" id="PF12708"/>
    </source>
</evidence>
<dbReference type="InterPro" id="IPR024535">
    <property type="entry name" value="RHGA/B-epi-like_pectate_lyase"/>
</dbReference>
<name>A0A4R5C7K7_9FLAO</name>
<reference evidence="6 7" key="1">
    <citation type="submission" date="2019-03" db="EMBL/GenBank/DDBJ databases">
        <title>Flavobacterium AR-3-4 sp. nov. isolated from arctic soil.</title>
        <authorList>
            <person name="Chaudhary D.K."/>
        </authorList>
    </citation>
    <scope>NUCLEOTIDE SEQUENCE [LARGE SCALE GENOMIC DNA]</scope>
    <source>
        <strain evidence="6 7">AR-3-4</strain>
    </source>
</reference>
<gene>
    <name evidence="6" type="ORF">E0F76_13165</name>
</gene>
<feature type="domain" description="Rhamnogalacturonase A/B/Epimerase-like pectate lyase" evidence="5">
    <location>
        <begin position="26"/>
        <end position="67"/>
    </location>
</feature>
<evidence type="ECO:0000256" key="2">
    <source>
        <dbReference type="ARBA" id="ARBA00022801"/>
    </source>
</evidence>
<comment type="similarity">
    <text evidence="1 4">Belongs to the glycosyl hydrolase 28 family.</text>
</comment>
<dbReference type="InterPro" id="IPR011050">
    <property type="entry name" value="Pectin_lyase_fold/virulence"/>
</dbReference>
<evidence type="ECO:0000313" key="6">
    <source>
        <dbReference type="EMBL" id="TDD95728.1"/>
    </source>
</evidence>
<dbReference type="Gene3D" id="2.160.20.10">
    <property type="entry name" value="Single-stranded right-handed beta-helix, Pectin lyase-like"/>
    <property type="match status" value="1"/>
</dbReference>
<dbReference type="InterPro" id="IPR012334">
    <property type="entry name" value="Pectin_lyas_fold"/>
</dbReference>
<dbReference type="InterPro" id="IPR006626">
    <property type="entry name" value="PbH1"/>
</dbReference>
<dbReference type="Pfam" id="PF12708">
    <property type="entry name" value="Pect-lyase_RHGA_epim"/>
    <property type="match status" value="1"/>
</dbReference>
<dbReference type="PANTHER" id="PTHR31339:SF9">
    <property type="entry name" value="PLASMIN AND FIBRONECTIN-BINDING PROTEIN A"/>
    <property type="match status" value="1"/>
</dbReference>
<dbReference type="AlphaFoldDB" id="A0A4R5C7K7"/>
<evidence type="ECO:0000313" key="7">
    <source>
        <dbReference type="Proteomes" id="UP000295479"/>
    </source>
</evidence>
<dbReference type="OrthoDB" id="9795222at2"/>
<dbReference type="EMBL" id="SMFK01000009">
    <property type="protein sequence ID" value="TDD95728.1"/>
    <property type="molecule type" value="Genomic_DNA"/>
</dbReference>
<keyword evidence="7" id="KW-1185">Reference proteome</keyword>
<evidence type="ECO:0000256" key="1">
    <source>
        <dbReference type="ARBA" id="ARBA00008834"/>
    </source>
</evidence>
<dbReference type="PANTHER" id="PTHR31339">
    <property type="entry name" value="PECTIN LYASE-RELATED"/>
    <property type="match status" value="1"/>
</dbReference>
<dbReference type="RefSeq" id="WP_132006836.1">
    <property type="nucleotide sequence ID" value="NZ_SMFK01000009.1"/>
</dbReference>
<keyword evidence="3 4" id="KW-0326">Glycosidase</keyword>
<comment type="caution">
    <text evidence="6">The sequence shown here is derived from an EMBL/GenBank/DDBJ whole genome shotgun (WGS) entry which is preliminary data.</text>
</comment>
<dbReference type="Pfam" id="PF00295">
    <property type="entry name" value="Glyco_hydro_28"/>
    <property type="match status" value="1"/>
</dbReference>
<dbReference type="SMART" id="SM00710">
    <property type="entry name" value="PbH1"/>
    <property type="match status" value="5"/>
</dbReference>
<sequence>MYKFFLVSLLFLSLQNVSSQIIKPIYNVSDFGAKGDGKTNDQKAIQKAIEACGKTGGTVVLKNGVFLTGQLSLVNNMTLNIDATATILGIKSDDEKDYPHHLIKTQYPNRMLQDCQRRLIYGNKVENVTITGGGTINGQGDYEPWMHVKEIGTEKDRPSILAFVRAKNITVSNITLIKPACWTQVYIESDNIIIKNLKVNTGSLTPNRDGIDIVDCHKVLIEDCYIESEDDGICFKSGSEYGCKDIVVRRCIIDKLNVNAGNCFKLGTDGLGSYMNFDISELVLKNAFQNSAIVIESMDGAVIDNINIRDCSITNCGQAFFILLADRKRTVPERNPRIGTISNIYIKNIKGEKFTQQYPSIITGIKGHNIQNVLFENVDLNVKGGITATNQNVMEYDGKYPEGSKFGETNAHGYYVRHTDEVSFINCKTTTELNDNRLWLIQEEVNKVTIK</sequence>
<dbReference type="GO" id="GO:0005975">
    <property type="term" value="P:carbohydrate metabolic process"/>
    <property type="evidence" value="ECO:0007669"/>
    <property type="project" value="InterPro"/>
</dbReference>